<accession>A0A0F7JNP2</accession>
<dbReference type="EMBL" id="CP011389">
    <property type="protein sequence ID" value="AKH16240.1"/>
    <property type="molecule type" value="Genomic_DNA"/>
</dbReference>
<protein>
    <submittedName>
        <fullName evidence="2">Uncharacterized protein</fullName>
    </submittedName>
</protein>
<reference evidence="3" key="2">
    <citation type="submission" date="2023-07" db="EMBL/GenBank/DDBJ databases">
        <title>Sorghum-associated microbial communities from plants grown in Nebraska, USA.</title>
        <authorList>
            <person name="Schachtman D."/>
        </authorList>
    </citation>
    <scope>NUCLEOTIDE SEQUENCE</scope>
    <source>
        <strain evidence="3">BE330</strain>
    </source>
</reference>
<evidence type="ECO:0000313" key="3">
    <source>
        <dbReference type="EMBL" id="MDR6216653.1"/>
    </source>
</evidence>
<dbReference type="PATRIC" id="fig|1309411.5.peg.688"/>
<evidence type="ECO:0000313" key="2">
    <source>
        <dbReference type="EMBL" id="AKH16240.1"/>
    </source>
</evidence>
<dbReference type="EMBL" id="JAVDQK010000001">
    <property type="protein sequence ID" value="MDR6216653.1"/>
    <property type="molecule type" value="Genomic_DNA"/>
</dbReference>
<dbReference type="Proteomes" id="UP000034024">
    <property type="component" value="Chromosome"/>
</dbReference>
<feature type="signal peptide" evidence="1">
    <location>
        <begin position="1"/>
        <end position="18"/>
    </location>
</feature>
<dbReference type="KEGG" id="dch:SY84_03310"/>
<dbReference type="OrthoDB" id="62206at2"/>
<name>A0A0F7JNP2_9DEIO</name>
<keyword evidence="4" id="KW-1185">Reference proteome</keyword>
<dbReference type="Proteomes" id="UP001185331">
    <property type="component" value="Unassembled WGS sequence"/>
</dbReference>
<evidence type="ECO:0000256" key="1">
    <source>
        <dbReference type="SAM" id="SignalP"/>
    </source>
</evidence>
<sequence length="306" mass="33395">MRRLLRYLPALLLAPASAAGWLATSASPTQIQQSAFCQQQRCAAPDAYGRTWDYDLRATGSHVLRVQRESSDPASRVTSVSLLSANGAVNGEIDRRLFGDMQRAALGFVSNAGRPEPCYALDGSTYRVLSTAPDDRTAQLYCDWDEAYTRFVIEADRAYLARTAPAPVTISSGPTKLNTWAFTTCVGAGGTNSYLTMGEAARCTLRVTTKGEQSAVVKAELQYEIEYVQNGQYVKKLLPEKELWLPGRTPGPLDPRLTQQGRAIDLNVSLAVKKVPGRRVTSVNTIARLTFANGAVKTAYEPLLVR</sequence>
<keyword evidence="1" id="KW-0732">Signal</keyword>
<feature type="chain" id="PRO_5002517062" evidence="1">
    <location>
        <begin position="19"/>
        <end position="306"/>
    </location>
</feature>
<gene>
    <name evidence="3" type="ORF">J2Y00_000202</name>
    <name evidence="2" type="ORF">SY84_03310</name>
</gene>
<organism evidence="2 4">
    <name type="scientific">Deinococcus soli</name>
    <name type="common">ex Cha et al. 2016</name>
    <dbReference type="NCBI Taxonomy" id="1309411"/>
    <lineage>
        <taxon>Bacteria</taxon>
        <taxon>Thermotogati</taxon>
        <taxon>Deinococcota</taxon>
        <taxon>Deinococci</taxon>
        <taxon>Deinococcales</taxon>
        <taxon>Deinococcaceae</taxon>
        <taxon>Deinococcus</taxon>
    </lineage>
</organism>
<reference evidence="2 4" key="1">
    <citation type="submission" date="2015-01" db="EMBL/GenBank/DDBJ databases">
        <title>Deinococcus soli/N5/whole genome sequencing.</title>
        <authorList>
            <person name="Kim M.K."/>
            <person name="Srinivasan S."/>
            <person name="Lee J.-J."/>
        </authorList>
    </citation>
    <scope>NUCLEOTIDE SEQUENCE [LARGE SCALE GENOMIC DNA]</scope>
    <source>
        <strain evidence="2 4">N5</strain>
    </source>
</reference>
<dbReference type="RefSeq" id="WP_046842815.1">
    <property type="nucleotide sequence ID" value="NZ_CP011389.1"/>
</dbReference>
<evidence type="ECO:0000313" key="4">
    <source>
        <dbReference type="Proteomes" id="UP000034024"/>
    </source>
</evidence>
<proteinExistence type="predicted"/>
<dbReference type="AlphaFoldDB" id="A0A0F7JNP2"/>